<evidence type="ECO:0000313" key="5">
    <source>
        <dbReference type="Proteomes" id="UP000429607"/>
    </source>
</evidence>
<reference evidence="5 7" key="1">
    <citation type="submission" date="2018-09" db="EMBL/GenBank/DDBJ databases">
        <title>Genomic investigation of the strawberry pathogen Phytophthora fragariae indicates pathogenicity is determined by transcriptional variation in three key races.</title>
        <authorList>
            <person name="Adams T.M."/>
            <person name="Armitage A.D."/>
            <person name="Sobczyk M.K."/>
            <person name="Bates H.J."/>
            <person name="Dunwell J.M."/>
            <person name="Nellist C.F."/>
            <person name="Harrison R.J."/>
        </authorList>
    </citation>
    <scope>NUCLEOTIDE SEQUENCE [LARGE SCALE GENOMIC DNA]</scope>
    <source>
        <strain evidence="2 5">SCRP249</strain>
        <strain evidence="3 7">SCRP324</strain>
        <strain evidence="4 6">SCRP333</strain>
    </source>
</reference>
<accession>A0A6A3HJE0</accession>
<protein>
    <submittedName>
        <fullName evidence="3">Uncharacterized protein</fullName>
    </submittedName>
</protein>
<feature type="compositionally biased region" description="Polar residues" evidence="1">
    <location>
        <begin position="113"/>
        <end position="141"/>
    </location>
</feature>
<feature type="compositionally biased region" description="Polar residues" evidence="1">
    <location>
        <begin position="58"/>
        <end position="70"/>
    </location>
</feature>
<comment type="caution">
    <text evidence="3">The sequence shown here is derived from an EMBL/GenBank/DDBJ whole genome shotgun (WGS) entry which is preliminary data.</text>
</comment>
<evidence type="ECO:0000313" key="6">
    <source>
        <dbReference type="Proteomes" id="UP000434957"/>
    </source>
</evidence>
<feature type="compositionally biased region" description="Polar residues" evidence="1">
    <location>
        <begin position="78"/>
        <end position="97"/>
    </location>
</feature>
<dbReference type="Proteomes" id="UP000435112">
    <property type="component" value="Unassembled WGS sequence"/>
</dbReference>
<dbReference type="Proteomes" id="UP000429607">
    <property type="component" value="Unassembled WGS sequence"/>
</dbReference>
<feature type="region of interest" description="Disordered" evidence="1">
    <location>
        <begin position="58"/>
        <end position="151"/>
    </location>
</feature>
<dbReference type="OrthoDB" id="156740at2759"/>
<evidence type="ECO:0000256" key="1">
    <source>
        <dbReference type="SAM" id="MobiDB-lite"/>
    </source>
</evidence>
<dbReference type="EMBL" id="QXFU01004418">
    <property type="protein sequence ID" value="KAE8968885.1"/>
    <property type="molecule type" value="Genomic_DNA"/>
</dbReference>
<gene>
    <name evidence="2" type="ORF">PR001_g27851</name>
    <name evidence="3" type="ORF">PR002_g27604</name>
    <name evidence="4" type="ORF">PR003_g29260</name>
</gene>
<evidence type="ECO:0000313" key="2">
    <source>
        <dbReference type="EMBL" id="KAE8968254.1"/>
    </source>
</evidence>
<keyword evidence="6" id="KW-1185">Reference proteome</keyword>
<dbReference type="Proteomes" id="UP000434957">
    <property type="component" value="Unassembled WGS sequence"/>
</dbReference>
<dbReference type="EMBL" id="QXFT01004817">
    <property type="protein sequence ID" value="KAE9275695.1"/>
    <property type="molecule type" value="Genomic_DNA"/>
</dbReference>
<dbReference type="EMBL" id="QXFV01004697">
    <property type="protein sequence ID" value="KAE8968254.1"/>
    <property type="molecule type" value="Genomic_DNA"/>
</dbReference>
<sequence>MSSSLGKVSFVSKLDVIDDEAVAILADPRMTASEFIAEEVTEVIDTTDIVSMSLLGSSGKYSATRTSSPSKDADSGKRSSGSGTGWSPLSSKTSPQYLGQCRTEQEELLQRMMLSTSGGLRRPNSTNPGSGCNTGGVQSTRTRPDITLYEG</sequence>
<name>A0A6A3HJE0_9STRA</name>
<evidence type="ECO:0000313" key="4">
    <source>
        <dbReference type="EMBL" id="KAE9275695.1"/>
    </source>
</evidence>
<proteinExistence type="predicted"/>
<evidence type="ECO:0000313" key="7">
    <source>
        <dbReference type="Proteomes" id="UP000435112"/>
    </source>
</evidence>
<dbReference type="AlphaFoldDB" id="A0A6A3HJE0"/>
<evidence type="ECO:0000313" key="3">
    <source>
        <dbReference type="EMBL" id="KAE8968885.1"/>
    </source>
</evidence>
<organism evidence="3 7">
    <name type="scientific">Phytophthora rubi</name>
    <dbReference type="NCBI Taxonomy" id="129364"/>
    <lineage>
        <taxon>Eukaryota</taxon>
        <taxon>Sar</taxon>
        <taxon>Stramenopiles</taxon>
        <taxon>Oomycota</taxon>
        <taxon>Peronosporomycetes</taxon>
        <taxon>Peronosporales</taxon>
        <taxon>Peronosporaceae</taxon>
        <taxon>Phytophthora</taxon>
    </lineage>
</organism>